<dbReference type="InterPro" id="IPR009061">
    <property type="entry name" value="DNA-bd_dom_put_sf"/>
</dbReference>
<dbReference type="SUPFAM" id="SSF46955">
    <property type="entry name" value="Putative DNA-binding domain"/>
    <property type="match status" value="1"/>
</dbReference>
<dbReference type="InterPro" id="IPR041657">
    <property type="entry name" value="HTH_17"/>
</dbReference>
<organism evidence="2 3">
    <name type="scientific">Rhodoglobus aureus</name>
    <dbReference type="NCBI Taxonomy" id="191497"/>
    <lineage>
        <taxon>Bacteria</taxon>
        <taxon>Bacillati</taxon>
        <taxon>Actinomycetota</taxon>
        <taxon>Actinomycetes</taxon>
        <taxon>Micrococcales</taxon>
        <taxon>Microbacteriaceae</taxon>
        <taxon>Rhodoglobus</taxon>
    </lineage>
</organism>
<evidence type="ECO:0000259" key="1">
    <source>
        <dbReference type="Pfam" id="PF12728"/>
    </source>
</evidence>
<dbReference type="Pfam" id="PF12728">
    <property type="entry name" value="HTH_17"/>
    <property type="match status" value="1"/>
</dbReference>
<name>A0ABN1VK19_9MICO</name>
<keyword evidence="3" id="KW-1185">Reference proteome</keyword>
<accession>A0ABN1VK19</accession>
<dbReference type="EMBL" id="BAAAKW010000024">
    <property type="protein sequence ID" value="GAA1214757.1"/>
    <property type="molecule type" value="Genomic_DNA"/>
</dbReference>
<protein>
    <recommendedName>
        <fullName evidence="1">Helix-turn-helix domain-containing protein</fullName>
    </recommendedName>
</protein>
<dbReference type="InterPro" id="IPR036388">
    <property type="entry name" value="WH-like_DNA-bd_sf"/>
</dbReference>
<reference evidence="2 3" key="1">
    <citation type="journal article" date="2019" name="Int. J. Syst. Evol. Microbiol.">
        <title>The Global Catalogue of Microorganisms (GCM) 10K type strain sequencing project: providing services to taxonomists for standard genome sequencing and annotation.</title>
        <authorList>
            <consortium name="The Broad Institute Genomics Platform"/>
            <consortium name="The Broad Institute Genome Sequencing Center for Infectious Disease"/>
            <person name="Wu L."/>
            <person name="Ma J."/>
        </authorList>
    </citation>
    <scope>NUCLEOTIDE SEQUENCE [LARGE SCALE GENOMIC DNA]</scope>
    <source>
        <strain evidence="2 3">JCM 12762</strain>
    </source>
</reference>
<evidence type="ECO:0000313" key="3">
    <source>
        <dbReference type="Proteomes" id="UP001500943"/>
    </source>
</evidence>
<comment type="caution">
    <text evidence="2">The sequence shown here is derived from an EMBL/GenBank/DDBJ whole genome shotgun (WGS) entry which is preliminary data.</text>
</comment>
<sequence length="65" mass="7514">MTNSADKITTHSPILTPAQVAGMLQVPVRTLEEWRHKKSGPPYRKVGRHIRYQHSKVMDWFDNNG</sequence>
<feature type="domain" description="Helix-turn-helix" evidence="1">
    <location>
        <begin position="15"/>
        <end position="64"/>
    </location>
</feature>
<gene>
    <name evidence="2" type="ORF">GCM10009655_12500</name>
</gene>
<proteinExistence type="predicted"/>
<evidence type="ECO:0000313" key="2">
    <source>
        <dbReference type="EMBL" id="GAA1214757.1"/>
    </source>
</evidence>
<dbReference type="RefSeq" id="WP_343924197.1">
    <property type="nucleotide sequence ID" value="NZ_BAAAKW010000024.1"/>
</dbReference>
<dbReference type="Proteomes" id="UP001500943">
    <property type="component" value="Unassembled WGS sequence"/>
</dbReference>
<dbReference type="Gene3D" id="1.10.10.10">
    <property type="entry name" value="Winged helix-like DNA-binding domain superfamily/Winged helix DNA-binding domain"/>
    <property type="match status" value="1"/>
</dbReference>